<evidence type="ECO:0000256" key="11">
    <source>
        <dbReference type="SAM" id="MobiDB-lite"/>
    </source>
</evidence>
<gene>
    <name evidence="13" type="ORF">BZG36_04494</name>
</gene>
<dbReference type="EMBL" id="MVBO01000088">
    <property type="protein sequence ID" value="OZJ03377.1"/>
    <property type="molecule type" value="Genomic_DNA"/>
</dbReference>
<evidence type="ECO:0000256" key="6">
    <source>
        <dbReference type="ARBA" id="ARBA00038999"/>
    </source>
</evidence>
<dbReference type="SUPFAM" id="SSF56112">
    <property type="entry name" value="Protein kinase-like (PK-like)"/>
    <property type="match status" value="1"/>
</dbReference>
<evidence type="ECO:0000256" key="7">
    <source>
        <dbReference type="ARBA" id="ARBA00049014"/>
    </source>
</evidence>
<proteinExistence type="inferred from homology"/>
<dbReference type="Gene3D" id="3.30.200.20">
    <property type="entry name" value="Phosphorylase Kinase, domain 1"/>
    <property type="match status" value="1"/>
</dbReference>
<feature type="domain" description="Protein kinase" evidence="12">
    <location>
        <begin position="230"/>
        <end position="480"/>
    </location>
</feature>
<comment type="similarity">
    <text evidence="5">Belongs to the protein kinase superfamily. STE Ser/Thr protein kinase family. MAP kinase kinase subfamily.</text>
</comment>
<evidence type="ECO:0000313" key="13">
    <source>
        <dbReference type="EMBL" id="OZJ03377.1"/>
    </source>
</evidence>
<dbReference type="InterPro" id="IPR011009">
    <property type="entry name" value="Kinase-like_dom_sf"/>
</dbReference>
<keyword evidence="4 10" id="KW-0067">ATP-binding</keyword>
<evidence type="ECO:0000256" key="4">
    <source>
        <dbReference type="ARBA" id="ARBA00022840"/>
    </source>
</evidence>
<accession>A0A261XYD5</accession>
<dbReference type="PROSITE" id="PS00108">
    <property type="entry name" value="PROTEIN_KINASE_ST"/>
    <property type="match status" value="1"/>
</dbReference>
<dbReference type="PANTHER" id="PTHR48013">
    <property type="entry name" value="DUAL SPECIFICITY MITOGEN-ACTIVATED PROTEIN KINASE KINASE 5-RELATED"/>
    <property type="match status" value="1"/>
</dbReference>
<comment type="catalytic activity">
    <reaction evidence="9">
        <text>L-tyrosyl-[protein] + ATP = O-phospho-L-tyrosyl-[protein] + ADP + H(+)</text>
        <dbReference type="Rhea" id="RHEA:10596"/>
        <dbReference type="Rhea" id="RHEA-COMP:10136"/>
        <dbReference type="Rhea" id="RHEA-COMP:20101"/>
        <dbReference type="ChEBI" id="CHEBI:15378"/>
        <dbReference type="ChEBI" id="CHEBI:30616"/>
        <dbReference type="ChEBI" id="CHEBI:46858"/>
        <dbReference type="ChEBI" id="CHEBI:61978"/>
        <dbReference type="ChEBI" id="CHEBI:456216"/>
        <dbReference type="EC" id="2.7.12.2"/>
    </reaction>
</comment>
<dbReference type="GO" id="GO:0004708">
    <property type="term" value="F:MAP kinase kinase activity"/>
    <property type="evidence" value="ECO:0007669"/>
    <property type="project" value="UniProtKB-EC"/>
</dbReference>
<dbReference type="SMART" id="SM00220">
    <property type="entry name" value="S_TKc"/>
    <property type="match status" value="1"/>
</dbReference>
<evidence type="ECO:0000256" key="5">
    <source>
        <dbReference type="ARBA" id="ARBA00038035"/>
    </source>
</evidence>
<dbReference type="Pfam" id="PF00069">
    <property type="entry name" value="Pkinase"/>
    <property type="match status" value="1"/>
</dbReference>
<protein>
    <recommendedName>
        <fullName evidence="6">mitogen-activated protein kinase kinase</fullName>
        <ecNumber evidence="6">2.7.12.2</ecNumber>
    </recommendedName>
</protein>
<comment type="catalytic activity">
    <reaction evidence="8">
        <text>L-threonyl-[protein] + ATP = O-phospho-L-threonyl-[protein] + ADP + H(+)</text>
        <dbReference type="Rhea" id="RHEA:46608"/>
        <dbReference type="Rhea" id="RHEA-COMP:11060"/>
        <dbReference type="Rhea" id="RHEA-COMP:11605"/>
        <dbReference type="ChEBI" id="CHEBI:15378"/>
        <dbReference type="ChEBI" id="CHEBI:30013"/>
        <dbReference type="ChEBI" id="CHEBI:30616"/>
        <dbReference type="ChEBI" id="CHEBI:61977"/>
        <dbReference type="ChEBI" id="CHEBI:456216"/>
        <dbReference type="EC" id="2.7.12.2"/>
    </reaction>
</comment>
<dbReference type="OrthoDB" id="2914378at2759"/>
<comment type="catalytic activity">
    <reaction evidence="7">
        <text>L-seryl-[protein] + ATP = O-phospho-L-seryl-[protein] + ADP + H(+)</text>
        <dbReference type="Rhea" id="RHEA:17989"/>
        <dbReference type="Rhea" id="RHEA-COMP:9863"/>
        <dbReference type="Rhea" id="RHEA-COMP:11604"/>
        <dbReference type="ChEBI" id="CHEBI:15378"/>
        <dbReference type="ChEBI" id="CHEBI:29999"/>
        <dbReference type="ChEBI" id="CHEBI:30616"/>
        <dbReference type="ChEBI" id="CHEBI:83421"/>
        <dbReference type="ChEBI" id="CHEBI:456216"/>
        <dbReference type="EC" id="2.7.12.2"/>
    </reaction>
</comment>
<evidence type="ECO:0000313" key="14">
    <source>
        <dbReference type="Proteomes" id="UP000242875"/>
    </source>
</evidence>
<dbReference type="AlphaFoldDB" id="A0A261XYD5"/>
<sequence>MPIDRAALHSPTSQRATRPQNKTTSPYTRVSQAADQPGKIVTRRSSNQNLVKSKSLGTTSTSRNVSGLVTPPPLPRTPEHRHVHELTEKTTRVAISHSPTTPDTPPATPPSQHNKENRRRVATRRSMGSLNAKDTSPYKKEVWKSPGKGAEIPDILENAFIIRYPTAAITSKRDKTQKQPPWLPSSHYAQIPELPPWPVSRVVSLQSFEKRLRKALPKLTISTMDPNAQYVGFAEIGTGVNGSVVRASLQSNPSVLIAIKRCRIDADKEYRAAIVRELRIMSSGSPHVIRLREITLWNNQVWMVMDLMRCSVFAILLKQGIPENYTIYLARGCLLALMWMHSQGFIHRDVKCENLLIGLDGELKLADFGLATRADTLNCERLGTTRWMAPEVVAEEAYDHRVDLWSLGITIIEMMDRVPPHYLVKEDKEVFKRIVHEGAPTFLYAFPTTYTRGLVAWLLHKDADERPDARDVLEELDAHIERSLIQCAKAQQMLHFLNVTLGR</sequence>
<dbReference type="EC" id="2.7.12.2" evidence="6"/>
<evidence type="ECO:0000256" key="1">
    <source>
        <dbReference type="ARBA" id="ARBA00022679"/>
    </source>
</evidence>
<feature type="compositionally biased region" description="Polar residues" evidence="11">
    <location>
        <begin position="10"/>
        <end position="34"/>
    </location>
</feature>
<dbReference type="PANTHER" id="PTHR48013:SF9">
    <property type="entry name" value="DUAL SPECIFICITY MITOGEN-ACTIVATED PROTEIN KINASE KINASE 5"/>
    <property type="match status" value="1"/>
</dbReference>
<reference evidence="13 14" key="1">
    <citation type="journal article" date="2017" name="Mycologia">
        <title>Bifiguratus adelaidae, gen. et sp. nov., a new member of Mucoromycotina in endophytic and soil-dwelling habitats.</title>
        <authorList>
            <person name="Torres-Cruz T.J."/>
            <person name="Billingsley Tobias T.L."/>
            <person name="Almatruk M."/>
            <person name="Hesse C."/>
            <person name="Kuske C.R."/>
            <person name="Desiro A."/>
            <person name="Benucci G.M."/>
            <person name="Bonito G."/>
            <person name="Stajich J.E."/>
            <person name="Dunlap C."/>
            <person name="Arnold A.E."/>
            <person name="Porras-Alfaro A."/>
        </authorList>
    </citation>
    <scope>NUCLEOTIDE SEQUENCE [LARGE SCALE GENOMIC DNA]</scope>
    <source>
        <strain evidence="13 14">AZ0501</strain>
    </source>
</reference>
<dbReference type="GO" id="GO:0005524">
    <property type="term" value="F:ATP binding"/>
    <property type="evidence" value="ECO:0007669"/>
    <property type="project" value="UniProtKB-UniRule"/>
</dbReference>
<comment type="caution">
    <text evidence="13">The sequence shown here is derived from an EMBL/GenBank/DDBJ whole genome shotgun (WGS) entry which is preliminary data.</text>
</comment>
<evidence type="ECO:0000256" key="8">
    <source>
        <dbReference type="ARBA" id="ARBA00049299"/>
    </source>
</evidence>
<dbReference type="Proteomes" id="UP000242875">
    <property type="component" value="Unassembled WGS sequence"/>
</dbReference>
<feature type="compositionally biased region" description="Polar residues" evidence="11">
    <location>
        <begin position="43"/>
        <end position="67"/>
    </location>
</feature>
<evidence type="ECO:0000256" key="9">
    <source>
        <dbReference type="ARBA" id="ARBA00051693"/>
    </source>
</evidence>
<name>A0A261XYD5_9FUNG</name>
<evidence type="ECO:0000259" key="12">
    <source>
        <dbReference type="PROSITE" id="PS50011"/>
    </source>
</evidence>
<feature type="binding site" evidence="10">
    <location>
        <position position="260"/>
    </location>
    <ligand>
        <name>ATP</name>
        <dbReference type="ChEBI" id="CHEBI:30616"/>
    </ligand>
</feature>
<keyword evidence="2 10" id="KW-0547">Nucleotide-binding</keyword>
<keyword evidence="1" id="KW-0808">Transferase</keyword>
<dbReference type="InterPro" id="IPR008271">
    <property type="entry name" value="Ser/Thr_kinase_AS"/>
</dbReference>
<keyword evidence="14" id="KW-1185">Reference proteome</keyword>
<organism evidence="13 14">
    <name type="scientific">Bifiguratus adelaidae</name>
    <dbReference type="NCBI Taxonomy" id="1938954"/>
    <lineage>
        <taxon>Eukaryota</taxon>
        <taxon>Fungi</taxon>
        <taxon>Fungi incertae sedis</taxon>
        <taxon>Mucoromycota</taxon>
        <taxon>Mucoromycotina</taxon>
        <taxon>Endogonomycetes</taxon>
        <taxon>Endogonales</taxon>
        <taxon>Endogonales incertae sedis</taxon>
        <taxon>Bifiguratus</taxon>
    </lineage>
</organism>
<dbReference type="InterPro" id="IPR000719">
    <property type="entry name" value="Prot_kinase_dom"/>
</dbReference>
<evidence type="ECO:0000256" key="10">
    <source>
        <dbReference type="PROSITE-ProRule" id="PRU10141"/>
    </source>
</evidence>
<dbReference type="PROSITE" id="PS00107">
    <property type="entry name" value="PROTEIN_KINASE_ATP"/>
    <property type="match status" value="1"/>
</dbReference>
<dbReference type="Gene3D" id="1.10.510.10">
    <property type="entry name" value="Transferase(Phosphotransferase) domain 1"/>
    <property type="match status" value="1"/>
</dbReference>
<evidence type="ECO:0000256" key="2">
    <source>
        <dbReference type="ARBA" id="ARBA00022741"/>
    </source>
</evidence>
<dbReference type="InterPro" id="IPR017441">
    <property type="entry name" value="Protein_kinase_ATP_BS"/>
</dbReference>
<feature type="compositionally biased region" description="Basic and acidic residues" evidence="11">
    <location>
        <begin position="77"/>
        <end position="91"/>
    </location>
</feature>
<evidence type="ECO:0000256" key="3">
    <source>
        <dbReference type="ARBA" id="ARBA00022777"/>
    </source>
</evidence>
<feature type="region of interest" description="Disordered" evidence="11">
    <location>
        <begin position="1"/>
        <end position="148"/>
    </location>
</feature>
<dbReference type="PROSITE" id="PS50011">
    <property type="entry name" value="PROTEIN_KINASE_DOM"/>
    <property type="match status" value="1"/>
</dbReference>
<keyword evidence="3" id="KW-0418">Kinase</keyword>